<gene>
    <name evidence="1" type="ORF">B0A52_06967</name>
</gene>
<organism evidence="1 2">
    <name type="scientific">Exophiala mesophila</name>
    <name type="common">Black yeast-like fungus</name>
    <dbReference type="NCBI Taxonomy" id="212818"/>
    <lineage>
        <taxon>Eukaryota</taxon>
        <taxon>Fungi</taxon>
        <taxon>Dikarya</taxon>
        <taxon>Ascomycota</taxon>
        <taxon>Pezizomycotina</taxon>
        <taxon>Eurotiomycetes</taxon>
        <taxon>Chaetothyriomycetidae</taxon>
        <taxon>Chaetothyriales</taxon>
        <taxon>Herpotrichiellaceae</taxon>
        <taxon>Exophiala</taxon>
    </lineage>
</organism>
<dbReference type="OrthoDB" id="4108697at2759"/>
<dbReference type="VEuPathDB" id="FungiDB:PV10_05471"/>
<comment type="caution">
    <text evidence="1">The sequence shown here is derived from an EMBL/GenBank/DDBJ whole genome shotgun (WGS) entry which is preliminary data.</text>
</comment>
<evidence type="ECO:0000313" key="1">
    <source>
        <dbReference type="EMBL" id="RVX69372.1"/>
    </source>
</evidence>
<dbReference type="Proteomes" id="UP000288859">
    <property type="component" value="Unassembled WGS sequence"/>
</dbReference>
<reference evidence="1 2" key="1">
    <citation type="submission" date="2017-03" db="EMBL/GenBank/DDBJ databases">
        <title>Genomes of endolithic fungi from Antarctica.</title>
        <authorList>
            <person name="Coleine C."/>
            <person name="Masonjones S."/>
            <person name="Stajich J.E."/>
        </authorList>
    </citation>
    <scope>NUCLEOTIDE SEQUENCE [LARGE SCALE GENOMIC DNA]</scope>
    <source>
        <strain evidence="1 2">CCFEE 6314</strain>
    </source>
</reference>
<accession>A0A438N108</accession>
<sequence length="184" mass="20838">MSVTSYPPFRSLAHAGRKTITAKFCPILVPWAFEQRDLKDKLSASTFRIEDEMKRRNPNILHWKVISSIVKQVPYAVLRNRAKMRFASAFGTALKSQGYHDNGKPRQDATDASQVPLLPLKGTLEIYLFIKDPLTDPFPDLVAESVGIIQAVKRHQISSRSNGQNNKMECALNQEPLFRRVQSS</sequence>
<dbReference type="EMBL" id="NAJM01000030">
    <property type="protein sequence ID" value="RVX69372.1"/>
    <property type="molecule type" value="Genomic_DNA"/>
</dbReference>
<dbReference type="AlphaFoldDB" id="A0A438N108"/>
<name>A0A438N108_EXOME</name>
<proteinExistence type="predicted"/>
<protein>
    <submittedName>
        <fullName evidence="1">Uncharacterized protein</fullName>
    </submittedName>
</protein>
<evidence type="ECO:0000313" key="2">
    <source>
        <dbReference type="Proteomes" id="UP000288859"/>
    </source>
</evidence>